<dbReference type="PANTHER" id="PTHR46512">
    <property type="entry name" value="PEPTIDYLPROLYL ISOMERASE"/>
    <property type="match status" value="1"/>
</dbReference>
<comment type="catalytic activity">
    <reaction evidence="1">
        <text>[protein]-peptidylproline (omega=180) = [protein]-peptidylproline (omega=0)</text>
        <dbReference type="Rhea" id="RHEA:16237"/>
        <dbReference type="Rhea" id="RHEA-COMP:10747"/>
        <dbReference type="Rhea" id="RHEA-COMP:10748"/>
        <dbReference type="ChEBI" id="CHEBI:83833"/>
        <dbReference type="ChEBI" id="CHEBI:83834"/>
        <dbReference type="EC" id="5.2.1.8"/>
    </reaction>
</comment>
<evidence type="ECO:0000313" key="7">
    <source>
        <dbReference type="Proteomes" id="UP000789759"/>
    </source>
</evidence>
<organism evidence="6 7">
    <name type="scientific">Cetraspora pellucida</name>
    <dbReference type="NCBI Taxonomy" id="1433469"/>
    <lineage>
        <taxon>Eukaryota</taxon>
        <taxon>Fungi</taxon>
        <taxon>Fungi incertae sedis</taxon>
        <taxon>Mucoromycota</taxon>
        <taxon>Glomeromycotina</taxon>
        <taxon>Glomeromycetes</taxon>
        <taxon>Diversisporales</taxon>
        <taxon>Gigasporaceae</taxon>
        <taxon>Cetraspora</taxon>
    </lineage>
</organism>
<proteinExistence type="predicted"/>
<dbReference type="OrthoDB" id="2402366at2759"/>
<evidence type="ECO:0000256" key="3">
    <source>
        <dbReference type="ARBA" id="ARBA00023110"/>
    </source>
</evidence>
<dbReference type="InterPro" id="IPR011990">
    <property type="entry name" value="TPR-like_helical_dom_sf"/>
</dbReference>
<gene>
    <name evidence="6" type="ORF">CPELLU_LOCUS1007</name>
</gene>
<evidence type="ECO:0000256" key="1">
    <source>
        <dbReference type="ARBA" id="ARBA00000971"/>
    </source>
</evidence>
<sequence length="242" mass="27646">MSCSDVLKKYSEWLEKEVENGNISLYKYSLFKNIKYIRKGGFGFISSADYYGGKVALKSINTKEATRDFVNEILNKISEETKIEEFIINRNQRPIPTLTGSGASSLFSVGQNIQIINDPNLKKSSQNQDDRYEESLSDLSKSVELDSNNSITLLSRGKSYFMLEKYNESIKSLTELLDFDPENVDALNTRAKAYCKLAYYELCEFKNSLKDLNEALNIDPNDEESLRCREQVQLKISNNPLC</sequence>
<dbReference type="SUPFAM" id="SSF48452">
    <property type="entry name" value="TPR-like"/>
    <property type="match status" value="1"/>
</dbReference>
<evidence type="ECO:0000256" key="5">
    <source>
        <dbReference type="PROSITE-ProRule" id="PRU00339"/>
    </source>
</evidence>
<dbReference type="InterPro" id="IPR019734">
    <property type="entry name" value="TPR_rpt"/>
</dbReference>
<dbReference type="EC" id="5.2.1.8" evidence="2"/>
<dbReference type="Gene3D" id="1.25.40.10">
    <property type="entry name" value="Tetratricopeptide repeat domain"/>
    <property type="match status" value="1"/>
</dbReference>
<dbReference type="EMBL" id="CAJVQA010000336">
    <property type="protein sequence ID" value="CAG8469577.1"/>
    <property type="molecule type" value="Genomic_DNA"/>
</dbReference>
<keyword evidence="3" id="KW-0697">Rotamase</keyword>
<dbReference type="PANTHER" id="PTHR46512:SF9">
    <property type="entry name" value="PEPTIDYLPROLYL ISOMERASE"/>
    <property type="match status" value="1"/>
</dbReference>
<evidence type="ECO:0000256" key="2">
    <source>
        <dbReference type="ARBA" id="ARBA00013194"/>
    </source>
</evidence>
<dbReference type="InterPro" id="IPR050754">
    <property type="entry name" value="FKBP4/5/8-like"/>
</dbReference>
<evidence type="ECO:0000313" key="6">
    <source>
        <dbReference type="EMBL" id="CAG8469577.1"/>
    </source>
</evidence>
<name>A0A9N8VXA0_9GLOM</name>
<reference evidence="6" key="1">
    <citation type="submission" date="2021-06" db="EMBL/GenBank/DDBJ databases">
        <authorList>
            <person name="Kallberg Y."/>
            <person name="Tangrot J."/>
            <person name="Rosling A."/>
        </authorList>
    </citation>
    <scope>NUCLEOTIDE SEQUENCE</scope>
    <source>
        <strain evidence="6">FL966</strain>
    </source>
</reference>
<accession>A0A9N8VXA0</accession>
<keyword evidence="5" id="KW-0802">TPR repeat</keyword>
<comment type="caution">
    <text evidence="6">The sequence shown here is derived from an EMBL/GenBank/DDBJ whole genome shotgun (WGS) entry which is preliminary data.</text>
</comment>
<evidence type="ECO:0000256" key="4">
    <source>
        <dbReference type="ARBA" id="ARBA00023235"/>
    </source>
</evidence>
<dbReference type="AlphaFoldDB" id="A0A9N8VXA0"/>
<keyword evidence="4" id="KW-0413">Isomerase</keyword>
<dbReference type="SMART" id="SM00028">
    <property type="entry name" value="TPR"/>
    <property type="match status" value="2"/>
</dbReference>
<dbReference type="GO" id="GO:0003755">
    <property type="term" value="F:peptidyl-prolyl cis-trans isomerase activity"/>
    <property type="evidence" value="ECO:0007669"/>
    <property type="project" value="UniProtKB-EC"/>
</dbReference>
<feature type="repeat" description="TPR" evidence="5">
    <location>
        <begin position="150"/>
        <end position="183"/>
    </location>
</feature>
<dbReference type="PROSITE" id="PS50005">
    <property type="entry name" value="TPR"/>
    <property type="match status" value="1"/>
</dbReference>
<keyword evidence="7" id="KW-1185">Reference proteome</keyword>
<protein>
    <recommendedName>
        <fullName evidence="2">peptidylprolyl isomerase</fullName>
        <ecNumber evidence="2">5.2.1.8</ecNumber>
    </recommendedName>
</protein>
<dbReference type="Proteomes" id="UP000789759">
    <property type="component" value="Unassembled WGS sequence"/>
</dbReference>